<gene>
    <name evidence="2" type="ORF">ACH4WX_18355</name>
</gene>
<feature type="region of interest" description="Disordered" evidence="1">
    <location>
        <begin position="28"/>
        <end position="52"/>
    </location>
</feature>
<accession>A0ABW7TTU7</accession>
<protein>
    <submittedName>
        <fullName evidence="2">Uncharacterized protein</fullName>
    </submittedName>
</protein>
<reference evidence="2 3" key="1">
    <citation type="submission" date="2024-10" db="EMBL/GenBank/DDBJ databases">
        <title>The Natural Products Discovery Center: Release of the First 8490 Sequenced Strains for Exploring Actinobacteria Biosynthetic Diversity.</title>
        <authorList>
            <person name="Kalkreuter E."/>
            <person name="Kautsar S.A."/>
            <person name="Yang D."/>
            <person name="Bader C.D."/>
            <person name="Teijaro C.N."/>
            <person name="Fluegel L."/>
            <person name="Davis C.M."/>
            <person name="Simpson J.R."/>
            <person name="Lauterbach L."/>
            <person name="Steele A.D."/>
            <person name="Gui C."/>
            <person name="Meng S."/>
            <person name="Li G."/>
            <person name="Viehrig K."/>
            <person name="Ye F."/>
            <person name="Su P."/>
            <person name="Kiefer A.F."/>
            <person name="Nichols A."/>
            <person name="Cepeda A.J."/>
            <person name="Yan W."/>
            <person name="Fan B."/>
            <person name="Jiang Y."/>
            <person name="Adhikari A."/>
            <person name="Zheng C.-J."/>
            <person name="Schuster L."/>
            <person name="Cowan T.M."/>
            <person name="Smanski M.J."/>
            <person name="Chevrette M.G."/>
            <person name="De Carvalho L.P.S."/>
            <person name="Shen B."/>
        </authorList>
    </citation>
    <scope>NUCLEOTIDE SEQUENCE [LARGE SCALE GENOMIC DNA]</scope>
    <source>
        <strain evidence="2 3">NPDC020568</strain>
    </source>
</reference>
<comment type="caution">
    <text evidence="2">The sequence shown here is derived from an EMBL/GenBank/DDBJ whole genome shotgun (WGS) entry which is preliminary data.</text>
</comment>
<proteinExistence type="predicted"/>
<evidence type="ECO:0000313" key="3">
    <source>
        <dbReference type="Proteomes" id="UP001611263"/>
    </source>
</evidence>
<sequence>MTDSTLSCGSSDIYLVAGECYRGPRSCGPLERENRVKPPGVPLELPEGPWPH</sequence>
<feature type="compositionally biased region" description="Low complexity" evidence="1">
    <location>
        <begin position="42"/>
        <end position="52"/>
    </location>
</feature>
<evidence type="ECO:0000313" key="2">
    <source>
        <dbReference type="EMBL" id="MFI1462680.1"/>
    </source>
</evidence>
<keyword evidence="3" id="KW-1185">Reference proteome</keyword>
<dbReference type="RefSeq" id="WP_156052293.1">
    <property type="nucleotide sequence ID" value="NZ_JBIRUQ010000004.1"/>
</dbReference>
<evidence type="ECO:0000256" key="1">
    <source>
        <dbReference type="SAM" id="MobiDB-lite"/>
    </source>
</evidence>
<dbReference type="GeneID" id="93509531"/>
<organism evidence="2 3">
    <name type="scientific">Nocardia carnea</name>
    <dbReference type="NCBI Taxonomy" id="37328"/>
    <lineage>
        <taxon>Bacteria</taxon>
        <taxon>Bacillati</taxon>
        <taxon>Actinomycetota</taxon>
        <taxon>Actinomycetes</taxon>
        <taxon>Mycobacteriales</taxon>
        <taxon>Nocardiaceae</taxon>
        <taxon>Nocardia</taxon>
    </lineage>
</organism>
<dbReference type="EMBL" id="JBIRUQ010000004">
    <property type="protein sequence ID" value="MFI1462680.1"/>
    <property type="molecule type" value="Genomic_DNA"/>
</dbReference>
<dbReference type="Proteomes" id="UP001611263">
    <property type="component" value="Unassembled WGS sequence"/>
</dbReference>
<name>A0ABW7TTU7_9NOCA</name>